<dbReference type="InParanoid" id="A0A409WKW9"/>
<comment type="caution">
    <text evidence="1">The sequence shown here is derived from an EMBL/GenBank/DDBJ whole genome shotgun (WGS) entry which is preliminary data.</text>
</comment>
<name>A0A409WKW9_9AGAR</name>
<proteinExistence type="predicted"/>
<reference evidence="1 2" key="1">
    <citation type="journal article" date="2018" name="Evol. Lett.">
        <title>Horizontal gene cluster transfer increased hallucinogenic mushroom diversity.</title>
        <authorList>
            <person name="Reynolds H.T."/>
            <person name="Vijayakumar V."/>
            <person name="Gluck-Thaler E."/>
            <person name="Korotkin H.B."/>
            <person name="Matheny P.B."/>
            <person name="Slot J.C."/>
        </authorList>
    </citation>
    <scope>NUCLEOTIDE SEQUENCE [LARGE SCALE GENOMIC DNA]</scope>
    <source>
        <strain evidence="1 2">SRW20</strain>
    </source>
</reference>
<evidence type="ECO:0000313" key="2">
    <source>
        <dbReference type="Proteomes" id="UP000284706"/>
    </source>
</evidence>
<protein>
    <submittedName>
        <fullName evidence="1">Uncharacterized protein</fullName>
    </submittedName>
</protein>
<organism evidence="1 2">
    <name type="scientific">Gymnopilus dilepis</name>
    <dbReference type="NCBI Taxonomy" id="231916"/>
    <lineage>
        <taxon>Eukaryota</taxon>
        <taxon>Fungi</taxon>
        <taxon>Dikarya</taxon>
        <taxon>Basidiomycota</taxon>
        <taxon>Agaricomycotina</taxon>
        <taxon>Agaricomycetes</taxon>
        <taxon>Agaricomycetidae</taxon>
        <taxon>Agaricales</taxon>
        <taxon>Agaricineae</taxon>
        <taxon>Hymenogastraceae</taxon>
        <taxon>Gymnopilus</taxon>
    </lineage>
</organism>
<dbReference type="Proteomes" id="UP000284706">
    <property type="component" value="Unassembled WGS sequence"/>
</dbReference>
<dbReference type="EMBL" id="NHYE01005020">
    <property type="protein sequence ID" value="PPQ79129.1"/>
    <property type="molecule type" value="Genomic_DNA"/>
</dbReference>
<sequence length="539" mass="61482">MTSSCRLPLELTDEIIDAFDHFPGKRERIQALTAASLVSRTFGQRARQNLFKDLSIPAGNVSLKQMARICAFRELVDFDHHPEALTRIITYVTSFHLHWSVDAPTSETLKLCTTYSLDEDNEVVIAILTKLFQAGTSPCSVFLEVEAPKDARDPLLIRAFTSGAKFSAAFFDLLQNPRVATLQLSGLYAFPVQILLNSYVKHLELRNATTLVHSASPFASSAFPSNADNRYRCIHLESLVTDFKICPDSLSIASPRGVGTTKSRDRNPAIFFPSLKDITLYLSWKVRELSKEVRQAEEARSRQARPTHVHFVQPVNGFRWRRRSRSDDVADLEKKKREELTYESDRWKRSAALLRQASVLERLTLHFTDWSGFEAPKSPRLVIGHLESLRELTLIRQTVFPRTNDNLGYRELKHIFRPNDVLPLSLKRLRVSFCLTSFKFSSSDVGKVLSDLDFSLVDDFFSHSRFHGLDSLTFLFDFYFLKVSKSDICKASEFSDKSRGFLLNAFPRLLQTNPCRFDAIVDVKLMSQETQFRGCPEGF</sequence>
<accession>A0A409WKW9</accession>
<keyword evidence="2" id="KW-1185">Reference proteome</keyword>
<dbReference type="AlphaFoldDB" id="A0A409WKW9"/>
<gene>
    <name evidence="1" type="ORF">CVT26_004097</name>
</gene>
<evidence type="ECO:0000313" key="1">
    <source>
        <dbReference type="EMBL" id="PPQ79129.1"/>
    </source>
</evidence>